<evidence type="ECO:0000256" key="5">
    <source>
        <dbReference type="ARBA" id="ARBA00034923"/>
    </source>
</evidence>
<dbReference type="SUPFAM" id="SSF52540">
    <property type="entry name" value="P-loop containing nucleoside triphosphate hydrolases"/>
    <property type="match status" value="1"/>
</dbReference>
<dbReference type="PANTHER" id="PTHR11070:SF2">
    <property type="entry name" value="ATP-DEPENDENT DNA HELICASE SRS2"/>
    <property type="match status" value="1"/>
</dbReference>
<evidence type="ECO:0000259" key="6">
    <source>
        <dbReference type="Pfam" id="PF13361"/>
    </source>
</evidence>
<dbReference type="AlphaFoldDB" id="A0A5W7S6I2"/>
<name>A0A5W7S6I2_SALET</name>
<dbReference type="Pfam" id="PF13245">
    <property type="entry name" value="AAA_19"/>
    <property type="match status" value="1"/>
</dbReference>
<dbReference type="EMBL" id="AAHMLI010000013">
    <property type="protein sequence ID" value="EBX8628438.1"/>
    <property type="molecule type" value="Genomic_DNA"/>
</dbReference>
<reference evidence="7" key="1">
    <citation type="submission" date="2018-07" db="EMBL/GenBank/DDBJ databases">
        <authorList>
            <person name="Ashton P.M."/>
            <person name="Dallman T."/>
            <person name="Nair S."/>
            <person name="De Pinna E."/>
            <person name="Peters T."/>
            <person name="Grant K."/>
        </authorList>
    </citation>
    <scope>NUCLEOTIDE SEQUENCE</scope>
    <source>
        <strain evidence="7">242348</strain>
    </source>
</reference>
<protein>
    <recommendedName>
        <fullName evidence="5">DNA 3'-5' helicase II</fullName>
    </recommendedName>
</protein>
<dbReference type="Pfam" id="PF13361">
    <property type="entry name" value="UvrD_C"/>
    <property type="match status" value="1"/>
</dbReference>
<dbReference type="PANTHER" id="PTHR11070">
    <property type="entry name" value="UVRD / RECB / PCRA DNA HELICASE FAMILY MEMBER"/>
    <property type="match status" value="1"/>
</dbReference>
<evidence type="ECO:0000256" key="1">
    <source>
        <dbReference type="ARBA" id="ARBA00022741"/>
    </source>
</evidence>
<accession>A0A5W7S6I2</accession>
<sequence length="577" mass="65255">MFKAQSPAEIASQRALEAMYACLNTGKSFRLEAGAGAGKTYSLIKALQFLIAHNNDAFQKQSQQIACITYTNVAKDEIAARIDRSPLVFCETNHAFCWSLISGFQKLLRTQIEAMPAWKEKIEEIGGTLGQRVIEYNLGHRSIRDHNVSIHHDDVLPLTISLMAHEKFRRIIANRFPIILVDEYQDTNNEWIEAIKTHLLGKPGAPLFGFFGDHWQKIYGGGCGKLEHPCLTEIGKEANFRSVKVIVDSLNRMRPALQQFVKDPDAEGEVRIFHTNSWQGERRKGGHWGGDLPASVGLTTLEHVKTMLAREGWDLSPCHTKILMLTHKLLANQQGYSNLAAIFKYNESFTKKENQHIAFFVDKLEPACDAFAAHKYGMMFEALGGFSPLLRSHADKASWHNAMTQLLAIRDTGTVGDIIEHLRTRKKPRLPDNVEKRERELRDFDKTAGVEMPRVLEELEKLHQIAYSEVKALRHYLDGHSPFETKHGVKGAEFENVLVVVGRGWNQYNFAEMLELAGTQVISAAKEDAYERNRNLFYVACSRPKKRLAILFTQSLSPDALATLESWFGKETIMPVP</sequence>
<dbReference type="GO" id="GO:0016787">
    <property type="term" value="F:hydrolase activity"/>
    <property type="evidence" value="ECO:0007669"/>
    <property type="project" value="UniProtKB-KW"/>
</dbReference>
<dbReference type="GO" id="GO:0003677">
    <property type="term" value="F:DNA binding"/>
    <property type="evidence" value="ECO:0007669"/>
    <property type="project" value="InterPro"/>
</dbReference>
<dbReference type="GO" id="GO:0000725">
    <property type="term" value="P:recombinational repair"/>
    <property type="evidence" value="ECO:0007669"/>
    <property type="project" value="TreeGrafter"/>
</dbReference>
<evidence type="ECO:0000256" key="4">
    <source>
        <dbReference type="ARBA" id="ARBA00022840"/>
    </source>
</evidence>
<evidence type="ECO:0000256" key="3">
    <source>
        <dbReference type="ARBA" id="ARBA00022806"/>
    </source>
</evidence>
<dbReference type="InterPro" id="IPR000212">
    <property type="entry name" value="DNA_helicase_UvrD/REP"/>
</dbReference>
<keyword evidence="3 7" id="KW-0347">Helicase</keyword>
<dbReference type="InterPro" id="IPR014017">
    <property type="entry name" value="DNA_helicase_UvrD-like_C"/>
</dbReference>
<keyword evidence="4" id="KW-0067">ATP-binding</keyword>
<dbReference type="GO" id="GO:0043138">
    <property type="term" value="F:3'-5' DNA helicase activity"/>
    <property type="evidence" value="ECO:0007669"/>
    <property type="project" value="TreeGrafter"/>
</dbReference>
<proteinExistence type="predicted"/>
<gene>
    <name evidence="7" type="ORF">DTU03_13120</name>
</gene>
<dbReference type="Gene3D" id="3.40.50.300">
    <property type="entry name" value="P-loop containing nucleotide triphosphate hydrolases"/>
    <property type="match status" value="2"/>
</dbReference>
<comment type="caution">
    <text evidence="7">The sequence shown here is derived from an EMBL/GenBank/DDBJ whole genome shotgun (WGS) entry which is preliminary data.</text>
</comment>
<evidence type="ECO:0000256" key="2">
    <source>
        <dbReference type="ARBA" id="ARBA00022801"/>
    </source>
</evidence>
<keyword evidence="1" id="KW-0547">Nucleotide-binding</keyword>
<evidence type="ECO:0000313" key="7">
    <source>
        <dbReference type="EMBL" id="EBX8628438.1"/>
    </source>
</evidence>
<dbReference type="GO" id="GO:0005524">
    <property type="term" value="F:ATP binding"/>
    <property type="evidence" value="ECO:0007669"/>
    <property type="project" value="UniProtKB-KW"/>
</dbReference>
<feature type="domain" description="UvrD-like helicase C-terminal" evidence="6">
    <location>
        <begin position="348"/>
        <end position="554"/>
    </location>
</feature>
<keyword evidence="2" id="KW-0378">Hydrolase</keyword>
<dbReference type="InterPro" id="IPR027417">
    <property type="entry name" value="P-loop_NTPase"/>
</dbReference>
<organism evidence="7">
    <name type="scientific">Salmonella enterica subsp. enterica serovar Kintambo</name>
    <dbReference type="NCBI Taxonomy" id="1192730"/>
    <lineage>
        <taxon>Bacteria</taxon>
        <taxon>Pseudomonadati</taxon>
        <taxon>Pseudomonadota</taxon>
        <taxon>Gammaproteobacteria</taxon>
        <taxon>Enterobacterales</taxon>
        <taxon>Enterobacteriaceae</taxon>
        <taxon>Salmonella</taxon>
    </lineage>
</organism>